<dbReference type="InterPro" id="IPR013685">
    <property type="entry name" value="POTRA_FtsQ_type"/>
</dbReference>
<sequence length="283" mass="32449">MAGILSVSRTHLQERRKRLRLKRILKIAQAIWRTIAIFGLLSGLLWIALQPFWVLRTEQDIEISGNQLLSSSTIQSLLLLQYPQSLWRIEPKRLAKSLQQQPTIEQARVTRRLFPPGLIVQVKERVPVAIAQNRTERQDGKINNKKLLGLLDKNGVWMPISKYISLNTSVKLPDIKIIGTPEQYRPYWVQLYQVINQSAVKVMEIDYQDPTNLILKTELGVVHLGPISSHLSEQIKVMAMLRDLPQQVNPSQIEYIDLRNPAAPLVQMNQKKPTVKPQTRGNV</sequence>
<feature type="transmembrane region" description="Helical" evidence="8">
    <location>
        <begin position="30"/>
        <end position="49"/>
    </location>
</feature>
<evidence type="ECO:0000313" key="11">
    <source>
        <dbReference type="Proteomes" id="UP000629098"/>
    </source>
</evidence>
<evidence type="ECO:0000256" key="4">
    <source>
        <dbReference type="ARBA" id="ARBA00022692"/>
    </source>
</evidence>
<dbReference type="InterPro" id="IPR050487">
    <property type="entry name" value="FtsQ_DivIB"/>
</dbReference>
<dbReference type="Pfam" id="PF08478">
    <property type="entry name" value="POTRA_1"/>
    <property type="match status" value="1"/>
</dbReference>
<keyword evidence="6 8" id="KW-0472">Membrane</keyword>
<evidence type="ECO:0000256" key="3">
    <source>
        <dbReference type="ARBA" id="ARBA00022618"/>
    </source>
</evidence>
<evidence type="ECO:0000256" key="2">
    <source>
        <dbReference type="ARBA" id="ARBA00022475"/>
    </source>
</evidence>
<accession>A0A8J6XUG4</accession>
<reference evidence="10" key="1">
    <citation type="submission" date="2020-09" db="EMBL/GenBank/DDBJ databases">
        <title>Iningainema tapete sp. nov. (Scytonemataceae, Cyanobacteria) from greenhouses in central Florida (USA) produces two types of nodularin with biosynthetic potential for microcystin-LR and anabaenopeptins.</title>
        <authorList>
            <person name="Berthold D.E."/>
            <person name="Lefler F.W."/>
            <person name="Huang I.-S."/>
            <person name="Abdulla H."/>
            <person name="Zimba P.V."/>
            <person name="Laughinghouse H.D. IV."/>
        </authorList>
    </citation>
    <scope>NUCLEOTIDE SEQUENCE</scope>
    <source>
        <strain evidence="10">BLCCT55</strain>
    </source>
</reference>
<dbReference type="EMBL" id="JACXAE010000134">
    <property type="protein sequence ID" value="MBD2778729.1"/>
    <property type="molecule type" value="Genomic_DNA"/>
</dbReference>
<dbReference type="GO" id="GO:0051301">
    <property type="term" value="P:cell division"/>
    <property type="evidence" value="ECO:0007669"/>
    <property type="project" value="UniProtKB-KW"/>
</dbReference>
<name>A0A8J6XUG4_9CYAN</name>
<dbReference type="Gene3D" id="3.10.20.310">
    <property type="entry name" value="membrane protein fhac"/>
    <property type="match status" value="1"/>
</dbReference>
<keyword evidence="3" id="KW-0132">Cell division</keyword>
<dbReference type="GO" id="GO:0005886">
    <property type="term" value="C:plasma membrane"/>
    <property type="evidence" value="ECO:0007669"/>
    <property type="project" value="TreeGrafter"/>
</dbReference>
<proteinExistence type="predicted"/>
<dbReference type="PROSITE" id="PS51779">
    <property type="entry name" value="POTRA"/>
    <property type="match status" value="1"/>
</dbReference>
<dbReference type="AlphaFoldDB" id="A0A8J6XUG4"/>
<evidence type="ECO:0000313" key="10">
    <source>
        <dbReference type="EMBL" id="MBD2778729.1"/>
    </source>
</evidence>
<dbReference type="InterPro" id="IPR034746">
    <property type="entry name" value="POTRA"/>
</dbReference>
<comment type="subcellular location">
    <subcellularLocation>
        <location evidence="1">Membrane</location>
    </subcellularLocation>
</comment>
<evidence type="ECO:0000256" key="5">
    <source>
        <dbReference type="ARBA" id="ARBA00022989"/>
    </source>
</evidence>
<organism evidence="10 11">
    <name type="scientific">Iningainema tapete BLCC-T55</name>
    <dbReference type="NCBI Taxonomy" id="2748662"/>
    <lineage>
        <taxon>Bacteria</taxon>
        <taxon>Bacillati</taxon>
        <taxon>Cyanobacteriota</taxon>
        <taxon>Cyanophyceae</taxon>
        <taxon>Nostocales</taxon>
        <taxon>Scytonemataceae</taxon>
        <taxon>Iningainema tapete</taxon>
    </lineage>
</organism>
<dbReference type="Proteomes" id="UP000629098">
    <property type="component" value="Unassembled WGS sequence"/>
</dbReference>
<keyword evidence="11" id="KW-1185">Reference proteome</keyword>
<evidence type="ECO:0000256" key="1">
    <source>
        <dbReference type="ARBA" id="ARBA00004370"/>
    </source>
</evidence>
<evidence type="ECO:0000256" key="6">
    <source>
        <dbReference type="ARBA" id="ARBA00023136"/>
    </source>
</evidence>
<comment type="caution">
    <text evidence="10">The sequence shown here is derived from an EMBL/GenBank/DDBJ whole genome shotgun (WGS) entry which is preliminary data.</text>
</comment>
<feature type="domain" description="POTRA" evidence="9">
    <location>
        <begin position="56"/>
        <end position="125"/>
    </location>
</feature>
<dbReference type="PANTHER" id="PTHR37820:SF1">
    <property type="entry name" value="CELL DIVISION PROTEIN FTSQ"/>
    <property type="match status" value="1"/>
</dbReference>
<protein>
    <submittedName>
        <fullName evidence="10">FtsQ-type POTRA domain-containing protein</fullName>
    </submittedName>
</protein>
<evidence type="ECO:0000256" key="8">
    <source>
        <dbReference type="SAM" id="Phobius"/>
    </source>
</evidence>
<keyword evidence="7" id="KW-0131">Cell cycle</keyword>
<keyword evidence="4 8" id="KW-0812">Transmembrane</keyword>
<dbReference type="PANTHER" id="PTHR37820">
    <property type="entry name" value="CELL DIVISION PROTEIN DIVIB"/>
    <property type="match status" value="1"/>
</dbReference>
<evidence type="ECO:0000256" key="7">
    <source>
        <dbReference type="ARBA" id="ARBA00023306"/>
    </source>
</evidence>
<keyword evidence="5 8" id="KW-1133">Transmembrane helix</keyword>
<keyword evidence="2" id="KW-1003">Cell membrane</keyword>
<gene>
    <name evidence="10" type="ORF">ICL16_43470</name>
</gene>
<dbReference type="RefSeq" id="WP_190838768.1">
    <property type="nucleotide sequence ID" value="NZ_CAWPPI010000134.1"/>
</dbReference>
<evidence type="ECO:0000259" key="9">
    <source>
        <dbReference type="PROSITE" id="PS51779"/>
    </source>
</evidence>